<evidence type="ECO:0000313" key="5">
    <source>
        <dbReference type="Proteomes" id="UP000018130"/>
    </source>
</evidence>
<keyword evidence="2" id="KW-0677">Repeat</keyword>
<dbReference type="Gene3D" id="2.130.10.10">
    <property type="entry name" value="YVTN repeat-like/Quinoprotein amine dehydrogenase"/>
    <property type="match status" value="1"/>
</dbReference>
<accession>T2JV31</accession>
<name>T2JV31_CROWT</name>
<evidence type="ECO:0000313" key="4">
    <source>
        <dbReference type="EMBL" id="CCQ68487.1"/>
    </source>
</evidence>
<dbReference type="InterPro" id="IPR001680">
    <property type="entry name" value="WD40_rpt"/>
</dbReference>
<comment type="caution">
    <text evidence="4">The sequence shown here is derived from an EMBL/GenBank/DDBJ whole genome shotgun (WGS) entry which is preliminary data.</text>
</comment>
<sequence length="107" mass="11882">ETAVSAVVFSPDGQLIATTSGDKKVKLWNRDGTLYKTFSGHDDRVKTLAFSPDGKRLASASLDGTVNVWNVDLDLDIEGLRNYSCIWIGDYLKNNSKLNDRDKKLCD</sequence>
<dbReference type="PANTHER" id="PTHR22847:SF637">
    <property type="entry name" value="WD REPEAT DOMAIN 5B"/>
    <property type="match status" value="1"/>
</dbReference>
<evidence type="ECO:0000256" key="1">
    <source>
        <dbReference type="ARBA" id="ARBA00022574"/>
    </source>
</evidence>
<dbReference type="InterPro" id="IPR015943">
    <property type="entry name" value="WD40/YVTN_repeat-like_dom_sf"/>
</dbReference>
<evidence type="ECO:0000256" key="3">
    <source>
        <dbReference type="PROSITE-ProRule" id="PRU00221"/>
    </source>
</evidence>
<dbReference type="PROSITE" id="PS00678">
    <property type="entry name" value="WD_REPEATS_1"/>
    <property type="match status" value="1"/>
</dbReference>
<dbReference type="PROSITE" id="PS50082">
    <property type="entry name" value="WD_REPEATS_2"/>
    <property type="match status" value="2"/>
</dbReference>
<feature type="non-terminal residue" evidence="4">
    <location>
        <position position="1"/>
    </location>
</feature>
<feature type="repeat" description="WD" evidence="3">
    <location>
        <begin position="1"/>
        <end position="29"/>
    </location>
</feature>
<dbReference type="SUPFAM" id="SSF50978">
    <property type="entry name" value="WD40 repeat-like"/>
    <property type="match status" value="1"/>
</dbReference>
<proteinExistence type="predicted"/>
<feature type="repeat" description="WD" evidence="3">
    <location>
        <begin position="38"/>
        <end position="72"/>
    </location>
</feature>
<gene>
    <name evidence="4" type="ORF">CWATWH0402_288</name>
</gene>
<dbReference type="InterPro" id="IPR019775">
    <property type="entry name" value="WD40_repeat_CS"/>
</dbReference>
<evidence type="ECO:0000256" key="2">
    <source>
        <dbReference type="ARBA" id="ARBA00022737"/>
    </source>
</evidence>
<dbReference type="PANTHER" id="PTHR22847">
    <property type="entry name" value="WD40 REPEAT PROTEIN"/>
    <property type="match status" value="1"/>
</dbReference>
<dbReference type="EMBL" id="CAQN01000782">
    <property type="protein sequence ID" value="CCQ68487.1"/>
    <property type="molecule type" value="Genomic_DNA"/>
</dbReference>
<dbReference type="Proteomes" id="UP000018130">
    <property type="component" value="Unassembled WGS sequence"/>
</dbReference>
<dbReference type="AlphaFoldDB" id="T2JV31"/>
<protein>
    <submittedName>
        <fullName evidence="4">COG2319: FOG: WD40 repeat</fullName>
    </submittedName>
</protein>
<dbReference type="SMART" id="SM00320">
    <property type="entry name" value="WD40"/>
    <property type="match status" value="2"/>
</dbReference>
<keyword evidence="1 3" id="KW-0853">WD repeat</keyword>
<reference evidence="4 5" key="1">
    <citation type="submission" date="2013-01" db="EMBL/GenBank/DDBJ databases">
        <authorList>
            <person name="Bench S."/>
        </authorList>
    </citation>
    <scope>NUCLEOTIDE SEQUENCE [LARGE SCALE GENOMIC DNA]</scope>
    <source>
        <strain evidence="4 5">WH 0402</strain>
    </source>
</reference>
<reference evidence="4 5" key="2">
    <citation type="submission" date="2013-09" db="EMBL/GenBank/DDBJ databases">
        <title>Whole genome comparison of six Crocosphaera watsonii strains with differing phenotypes.</title>
        <authorList>
            <person name="Bench S.R."/>
            <person name="Heller P."/>
            <person name="Frank I."/>
            <person name="Arciniega M."/>
            <person name="Shilova I.N."/>
            <person name="Zehr J.P."/>
        </authorList>
    </citation>
    <scope>NUCLEOTIDE SEQUENCE [LARGE SCALE GENOMIC DNA]</scope>
    <source>
        <strain evidence="4 5">WH 0402</strain>
    </source>
</reference>
<dbReference type="PROSITE" id="PS50294">
    <property type="entry name" value="WD_REPEATS_REGION"/>
    <property type="match status" value="2"/>
</dbReference>
<dbReference type="Pfam" id="PF00400">
    <property type="entry name" value="WD40"/>
    <property type="match status" value="2"/>
</dbReference>
<dbReference type="InterPro" id="IPR036322">
    <property type="entry name" value="WD40_repeat_dom_sf"/>
</dbReference>
<dbReference type="RefSeq" id="WP_048326671.1">
    <property type="nucleotide sequence ID" value="NZ_CAQN01000782.1"/>
</dbReference>
<organism evidence="4 5">
    <name type="scientific">Crocosphaera watsonii WH 0402</name>
    <dbReference type="NCBI Taxonomy" id="1284629"/>
    <lineage>
        <taxon>Bacteria</taxon>
        <taxon>Bacillati</taxon>
        <taxon>Cyanobacteriota</taxon>
        <taxon>Cyanophyceae</taxon>
        <taxon>Oscillatoriophycideae</taxon>
        <taxon>Chroococcales</taxon>
        <taxon>Aphanothecaceae</taxon>
        <taxon>Crocosphaera</taxon>
    </lineage>
</organism>